<evidence type="ECO:0000256" key="8">
    <source>
        <dbReference type="ARBA" id="ARBA00023237"/>
    </source>
</evidence>
<dbReference type="GO" id="GO:0015344">
    <property type="term" value="F:siderophore uptake transmembrane transporter activity"/>
    <property type="evidence" value="ECO:0007669"/>
    <property type="project" value="TreeGrafter"/>
</dbReference>
<dbReference type="SUPFAM" id="SSF56935">
    <property type="entry name" value="Porins"/>
    <property type="match status" value="1"/>
</dbReference>
<evidence type="ECO:0000313" key="11">
    <source>
        <dbReference type="EMBL" id="MBB6131945.1"/>
    </source>
</evidence>
<comment type="similarity">
    <text evidence="2">Belongs to the TonB-dependent receptor family.</text>
</comment>
<feature type="chain" id="PRO_5030770395" description="TonB-dependent transporter Oar-like beta-barrel domain-containing protein" evidence="9">
    <location>
        <begin position="31"/>
        <end position="1020"/>
    </location>
</feature>
<dbReference type="Pfam" id="PF25183">
    <property type="entry name" value="OMP_b-brl_4"/>
    <property type="match status" value="1"/>
</dbReference>
<evidence type="ECO:0000256" key="6">
    <source>
        <dbReference type="ARBA" id="ARBA00023136"/>
    </source>
</evidence>
<name>A0A7W9U5D9_9BURK</name>
<evidence type="ECO:0000256" key="5">
    <source>
        <dbReference type="ARBA" id="ARBA00022692"/>
    </source>
</evidence>
<sequence>MLKKTVLVHALSLAFGGAVIGMAAMSPAMAQSNASGSVFGTVAPGSNVQILIENTDIGIRRTLTPDAQGRFVASSLPSGTYRVSQLRDGAVIGSVNVETGIGRNGEAIFAAAAPAGGPQVVQVTGTRATIDTSSAGSSATFNARELATLPIGRTVEAIIQLAPNTTTADSRFAGGASFGGGAASENSYYINGFPVTNPLTGLGAAQLPFGAIAEAQVLTGGFGSEFGRSIGGVVNIVTKGGTNTWEAGGIVTWEPKSLRATPKDIYYRNTGTPNNVNTDGTLRLARAENTRDQKVYGAYVGGPIIKDKLFFFASAEKTETEEGLVNGFRIATNNAAVGWRERDTKIERYMAKIDWNITDNHRLEFTTLGDTPEVNNSDSGFNYATRTRSGVVNSSARRINVDNNGAKINTLRYVGNLTDDLTVTALYGRAKSPHENYFTGYNPDLFQISSTVDARAPGLSYANPQNISGNILAPGSEDIVDSGRFDVEWRLGAHTLRGGFDQTKVESVAAGDFLAGGGRWTYYRASVPGAAIPGEGGVRVPAPASTGSPLGNQGYYVTRDQFSTVTNSFGEQSAWYLEDRFQATPNLLLTLGVRNESFKNQNDSKTTFLEMKNQYQPRLAAVWDVNGDSSFKVYATLGRYSVPIPTHISVRGAGRSTFTSQYYTYTGTDANGAPTGLTQLSQPLSGNNEYGQDKVVDTLAARNMEPTYQDEVTFGFEKAWSPSLNFGAKAIHRKLQSTIDDFCDVRPFERFAAANGIAITNPLFGNSCQTFNPGEDNEFLVDFSGDVSKLTPVSLTAADMGFDKPKRTYSSVEAFLEHPFRNGWYGKMSYVWSRNKGNTEGQVRSDNGQADVAVTSSWDYPELMEGAYGYLPNHRKHQVKAFGFYQFNDEITVGGNALIASGRPRSCIGSAANPGDSPNYANQTFYCGGLTRSQNVLTPRGSVGSLPWTHRWDMNVAYKPNFIKGLQFRVDVFNVFNSQSVASVTEAYNNAANVSSLYQTPLSLTAPRYARFSLMYDRKF</sequence>
<keyword evidence="12" id="KW-1185">Reference proteome</keyword>
<feature type="domain" description="TonB-dependent transporter Oar-like beta-barrel" evidence="10">
    <location>
        <begin position="334"/>
        <end position="605"/>
    </location>
</feature>
<dbReference type="Gene3D" id="2.170.130.10">
    <property type="entry name" value="TonB-dependent receptor, plug domain"/>
    <property type="match status" value="1"/>
</dbReference>
<dbReference type="Proteomes" id="UP000540787">
    <property type="component" value="Unassembled WGS sequence"/>
</dbReference>
<dbReference type="GO" id="GO:0009279">
    <property type="term" value="C:cell outer membrane"/>
    <property type="evidence" value="ECO:0007669"/>
    <property type="project" value="UniProtKB-SubCell"/>
</dbReference>
<keyword evidence="5" id="KW-0812">Transmembrane</keyword>
<accession>A0A7W9U5D9</accession>
<dbReference type="GO" id="GO:0044718">
    <property type="term" value="P:siderophore transmembrane transport"/>
    <property type="evidence" value="ECO:0007669"/>
    <property type="project" value="TreeGrafter"/>
</dbReference>
<reference evidence="11 12" key="1">
    <citation type="submission" date="2020-08" db="EMBL/GenBank/DDBJ databases">
        <title>The Agave Microbiome: Exploring the role of microbial communities in plant adaptations to desert environments.</title>
        <authorList>
            <person name="Partida-Martinez L.P."/>
        </authorList>
    </citation>
    <scope>NUCLEOTIDE SEQUENCE [LARGE SCALE GENOMIC DNA]</scope>
    <source>
        <strain evidence="11 12">AT3.2</strain>
    </source>
</reference>
<keyword evidence="7" id="KW-0675">Receptor</keyword>
<dbReference type="InterPro" id="IPR057601">
    <property type="entry name" value="Oar-like_b-barrel"/>
</dbReference>
<proteinExistence type="inferred from homology"/>
<keyword evidence="8" id="KW-0998">Cell outer membrane</keyword>
<evidence type="ECO:0000313" key="12">
    <source>
        <dbReference type="Proteomes" id="UP000540787"/>
    </source>
</evidence>
<dbReference type="RefSeq" id="WP_183549406.1">
    <property type="nucleotide sequence ID" value="NZ_JACHBX010000001.1"/>
</dbReference>
<dbReference type="PANTHER" id="PTHR30069">
    <property type="entry name" value="TONB-DEPENDENT OUTER MEMBRANE RECEPTOR"/>
    <property type="match status" value="1"/>
</dbReference>
<dbReference type="PANTHER" id="PTHR30069:SF46">
    <property type="entry name" value="OAR PROTEIN"/>
    <property type="match status" value="1"/>
</dbReference>
<dbReference type="AlphaFoldDB" id="A0A7W9U5D9"/>
<organism evidence="11 12">
    <name type="scientific">Massilia aurea</name>
    <dbReference type="NCBI Taxonomy" id="373040"/>
    <lineage>
        <taxon>Bacteria</taxon>
        <taxon>Pseudomonadati</taxon>
        <taxon>Pseudomonadota</taxon>
        <taxon>Betaproteobacteria</taxon>
        <taxon>Burkholderiales</taxon>
        <taxon>Oxalobacteraceae</taxon>
        <taxon>Telluria group</taxon>
        <taxon>Massilia</taxon>
    </lineage>
</organism>
<dbReference type="InterPro" id="IPR036942">
    <property type="entry name" value="Beta-barrel_TonB_sf"/>
</dbReference>
<protein>
    <recommendedName>
        <fullName evidence="10">TonB-dependent transporter Oar-like beta-barrel domain-containing protein</fullName>
    </recommendedName>
</protein>
<dbReference type="InterPro" id="IPR039426">
    <property type="entry name" value="TonB-dep_rcpt-like"/>
</dbReference>
<evidence type="ECO:0000259" key="10">
    <source>
        <dbReference type="Pfam" id="PF25183"/>
    </source>
</evidence>
<evidence type="ECO:0000256" key="3">
    <source>
        <dbReference type="ARBA" id="ARBA00022448"/>
    </source>
</evidence>
<comment type="caution">
    <text evidence="11">The sequence shown here is derived from an EMBL/GenBank/DDBJ whole genome shotgun (WGS) entry which is preliminary data.</text>
</comment>
<keyword evidence="9" id="KW-0732">Signal</keyword>
<evidence type="ECO:0000256" key="4">
    <source>
        <dbReference type="ARBA" id="ARBA00022452"/>
    </source>
</evidence>
<evidence type="ECO:0000256" key="2">
    <source>
        <dbReference type="ARBA" id="ARBA00009810"/>
    </source>
</evidence>
<keyword evidence="4" id="KW-1134">Transmembrane beta strand</keyword>
<feature type="signal peptide" evidence="9">
    <location>
        <begin position="1"/>
        <end position="30"/>
    </location>
</feature>
<keyword evidence="6" id="KW-0472">Membrane</keyword>
<keyword evidence="3" id="KW-0813">Transport</keyword>
<dbReference type="EMBL" id="JACHBX010000001">
    <property type="protein sequence ID" value="MBB6131945.1"/>
    <property type="molecule type" value="Genomic_DNA"/>
</dbReference>
<gene>
    <name evidence="11" type="ORF">HD842_000056</name>
</gene>
<evidence type="ECO:0000256" key="7">
    <source>
        <dbReference type="ARBA" id="ARBA00023170"/>
    </source>
</evidence>
<dbReference type="Gene3D" id="2.40.170.20">
    <property type="entry name" value="TonB-dependent receptor, beta-barrel domain"/>
    <property type="match status" value="1"/>
</dbReference>
<evidence type="ECO:0000256" key="9">
    <source>
        <dbReference type="SAM" id="SignalP"/>
    </source>
</evidence>
<comment type="subcellular location">
    <subcellularLocation>
        <location evidence="1">Cell outer membrane</location>
        <topology evidence="1">Multi-pass membrane protein</topology>
    </subcellularLocation>
</comment>
<evidence type="ECO:0000256" key="1">
    <source>
        <dbReference type="ARBA" id="ARBA00004571"/>
    </source>
</evidence>
<dbReference type="InterPro" id="IPR037066">
    <property type="entry name" value="Plug_dom_sf"/>
</dbReference>